<dbReference type="OrthoDB" id="5343971at2"/>
<dbReference type="Gene3D" id="3.30.70.100">
    <property type="match status" value="1"/>
</dbReference>
<gene>
    <name evidence="2" type="ORF">SAMN05660330_02954</name>
</gene>
<dbReference type="AlphaFoldDB" id="A0A1H0T6L1"/>
<accession>A0A1H0T6L1</accession>
<evidence type="ECO:0000259" key="1">
    <source>
        <dbReference type="Pfam" id="PF07110"/>
    </source>
</evidence>
<dbReference type="PANTHER" id="PTHR40260">
    <property type="entry name" value="BLR8190 PROTEIN"/>
    <property type="match status" value="1"/>
</dbReference>
<dbReference type="Proteomes" id="UP000199073">
    <property type="component" value="Unassembled WGS sequence"/>
</dbReference>
<organism evidence="2 3">
    <name type="scientific">Desulforhopalus singaporensis</name>
    <dbReference type="NCBI Taxonomy" id="91360"/>
    <lineage>
        <taxon>Bacteria</taxon>
        <taxon>Pseudomonadati</taxon>
        <taxon>Thermodesulfobacteriota</taxon>
        <taxon>Desulfobulbia</taxon>
        <taxon>Desulfobulbales</taxon>
        <taxon>Desulfocapsaceae</taxon>
        <taxon>Desulforhopalus</taxon>
    </lineage>
</organism>
<name>A0A1H0T6L1_9BACT</name>
<protein>
    <recommendedName>
        <fullName evidence="1">EthD domain-containing protein</fullName>
    </recommendedName>
</protein>
<dbReference type="EMBL" id="FNJI01000022">
    <property type="protein sequence ID" value="SDP49663.1"/>
    <property type="molecule type" value="Genomic_DNA"/>
</dbReference>
<dbReference type="GO" id="GO:0016491">
    <property type="term" value="F:oxidoreductase activity"/>
    <property type="evidence" value="ECO:0007669"/>
    <property type="project" value="InterPro"/>
</dbReference>
<dbReference type="STRING" id="91360.SAMN05660330_02954"/>
<dbReference type="InterPro" id="IPR011008">
    <property type="entry name" value="Dimeric_a/b-barrel"/>
</dbReference>
<feature type="domain" description="EthD" evidence="1">
    <location>
        <begin position="11"/>
        <end position="89"/>
    </location>
</feature>
<dbReference type="PANTHER" id="PTHR40260:SF2">
    <property type="entry name" value="BLR8190 PROTEIN"/>
    <property type="match status" value="1"/>
</dbReference>
<keyword evidence="3" id="KW-1185">Reference proteome</keyword>
<reference evidence="2 3" key="1">
    <citation type="submission" date="2016-10" db="EMBL/GenBank/DDBJ databases">
        <authorList>
            <person name="de Groot N.N."/>
        </authorList>
    </citation>
    <scope>NUCLEOTIDE SEQUENCE [LARGE SCALE GENOMIC DNA]</scope>
    <source>
        <strain evidence="2 3">DSM 12130</strain>
    </source>
</reference>
<evidence type="ECO:0000313" key="2">
    <source>
        <dbReference type="EMBL" id="SDP49663.1"/>
    </source>
</evidence>
<dbReference type="InterPro" id="IPR009799">
    <property type="entry name" value="EthD_dom"/>
</dbReference>
<dbReference type="NCBIfam" id="TIGR02118">
    <property type="entry name" value="EthD family reductase"/>
    <property type="match status" value="1"/>
</dbReference>
<dbReference type="RefSeq" id="WP_092224174.1">
    <property type="nucleotide sequence ID" value="NZ_FNJI01000022.1"/>
</dbReference>
<dbReference type="Pfam" id="PF07110">
    <property type="entry name" value="EthD"/>
    <property type="match status" value="1"/>
</dbReference>
<proteinExistence type="predicted"/>
<sequence>MKKVTVLYNHPEDSEAFEKYYHETHLPLAATMKGIARLELTRFEAGPDGSKPAYYRMAELYFSDDNQCQTTLGSPEGEATVADLSNFATGGVTVVMGSVEE</sequence>
<dbReference type="SUPFAM" id="SSF54909">
    <property type="entry name" value="Dimeric alpha+beta barrel"/>
    <property type="match status" value="1"/>
</dbReference>
<evidence type="ECO:0000313" key="3">
    <source>
        <dbReference type="Proteomes" id="UP000199073"/>
    </source>
</evidence>